<feature type="domain" description="ImpA N-terminal" evidence="1">
    <location>
        <begin position="12"/>
        <end position="122"/>
    </location>
</feature>
<dbReference type="NCBIfam" id="TIGR03362">
    <property type="entry name" value="VI_chp_7"/>
    <property type="match status" value="1"/>
</dbReference>
<sequence length="523" mass="59316">MLDENYINLMETPIAADNFAGEDARYTSEFDSLEEELAKDTSVHRTTGTDWAIVRERAEQLLQTQSKDLRVACWLIWSLYHTESIAGLAAGLGMLRHACIEHWQTLHPQRTRTRTAAISWLCTRLEQVLGEQTPDAAQMALFSSIAGDLRELDTLFAAHLQDAPPLAPLYRRVEELLKRVEANPQPAAATPASVPPASQPLPPATHAFATTDAPIVDSRDAHRSLRVLQDQARSLTSWWQHQNPGDVRAVRLARTLLWLPIDGLPEHDADHVTSLRNLPADRLKAFQERFNQGQYQSLFSEVEASLNRAPFWLSGQYLAWRCLEALGAQPAMQEVENQLRHLLSRLPGLEELRFHDGEPFADIDTRQWIGSRIIAVSTTPQITGCQTTSEAGAPWDIALQEALDLLRKDGLRPAMQLLLQGSRQSHGERARFHWQLAEARLCYHARQHDIAYARLDALQQRLQCAELDRWEPNLNLEVLRLLHACCELLPQSQLVRDRREEIFHRLCHFDLEVVLNKALGPSK</sequence>
<accession>A0A1I4NGZ8</accession>
<dbReference type="STRING" id="653930.SAMN05216589_2740"/>
<organism evidence="3 4">
    <name type="scientific">Halopseudomonas bauzanensis</name>
    <dbReference type="NCBI Taxonomy" id="653930"/>
    <lineage>
        <taxon>Bacteria</taxon>
        <taxon>Pseudomonadati</taxon>
        <taxon>Pseudomonadota</taxon>
        <taxon>Gammaproteobacteria</taxon>
        <taxon>Pseudomonadales</taxon>
        <taxon>Pseudomonadaceae</taxon>
        <taxon>Halopseudomonas</taxon>
    </lineage>
</organism>
<dbReference type="Pfam" id="PF06812">
    <property type="entry name" value="ImpA_N"/>
    <property type="match status" value="1"/>
</dbReference>
<gene>
    <name evidence="3" type="ORF">SAMN04487855_2481</name>
    <name evidence="2" type="ORF">SAMN05216589_2740</name>
</gene>
<keyword evidence="4" id="KW-1185">Reference proteome</keyword>
<dbReference type="InterPro" id="IPR017739">
    <property type="entry name" value="T6SS-assoc_VCA0119"/>
</dbReference>
<dbReference type="InterPro" id="IPR010657">
    <property type="entry name" value="ImpA_N"/>
</dbReference>
<dbReference type="PANTHER" id="PTHR37024">
    <property type="entry name" value="TYPE VI SECRETION SYSTEM DUF2094 AND IMPA-RELATED DOMAIN PROTEIN"/>
    <property type="match status" value="1"/>
</dbReference>
<proteinExistence type="predicted"/>
<evidence type="ECO:0000313" key="5">
    <source>
        <dbReference type="Proteomes" id="UP000186904"/>
    </source>
</evidence>
<evidence type="ECO:0000313" key="2">
    <source>
        <dbReference type="EMBL" id="SES21297.1"/>
    </source>
</evidence>
<dbReference type="Pfam" id="PF16989">
    <property type="entry name" value="T6SS_VasJ"/>
    <property type="match status" value="1"/>
</dbReference>
<dbReference type="EMBL" id="FOUA01000005">
    <property type="protein sequence ID" value="SFM14771.1"/>
    <property type="molecule type" value="Genomic_DNA"/>
</dbReference>
<dbReference type="Proteomes" id="UP000186904">
    <property type="component" value="Unassembled WGS sequence"/>
</dbReference>
<evidence type="ECO:0000313" key="3">
    <source>
        <dbReference type="EMBL" id="SFM14771.1"/>
    </source>
</evidence>
<dbReference type="RefSeq" id="WP_074780621.1">
    <property type="nucleotide sequence ID" value="NZ_FOGN01000005.1"/>
</dbReference>
<dbReference type="OrthoDB" id="1522895at2"/>
<protein>
    <submittedName>
        <fullName evidence="3">Type VI secretion system protein VasJ</fullName>
    </submittedName>
</protein>
<evidence type="ECO:0000259" key="1">
    <source>
        <dbReference type="Pfam" id="PF06812"/>
    </source>
</evidence>
<name>A0A1I4NGZ8_9GAMM</name>
<dbReference type="EMBL" id="FOGN01000005">
    <property type="protein sequence ID" value="SES21297.1"/>
    <property type="molecule type" value="Genomic_DNA"/>
</dbReference>
<dbReference type="AlphaFoldDB" id="A0A1I4NGZ8"/>
<reference evidence="4 5" key="1">
    <citation type="submission" date="2016-10" db="EMBL/GenBank/DDBJ databases">
        <authorList>
            <person name="de Groot N.N."/>
        </authorList>
    </citation>
    <scope>NUCLEOTIDE SEQUENCE [LARGE SCALE GENOMIC DNA]</scope>
    <source>
        <strain evidence="3 4">CGMCC 1.9095</strain>
        <strain evidence="2 5">DSM 22558</strain>
    </source>
</reference>
<dbReference type="PANTHER" id="PTHR37024:SF5">
    <property type="entry name" value="IMPA N-TERMINAL DOMAIN-CONTAINING PROTEIN"/>
    <property type="match status" value="1"/>
</dbReference>
<dbReference type="Proteomes" id="UP000186599">
    <property type="component" value="Unassembled WGS sequence"/>
</dbReference>
<evidence type="ECO:0000313" key="4">
    <source>
        <dbReference type="Proteomes" id="UP000186599"/>
    </source>
</evidence>